<keyword evidence="1" id="KW-0732">Signal</keyword>
<protein>
    <submittedName>
        <fullName evidence="2">Uncharacterized protein</fullName>
    </submittedName>
</protein>
<dbReference type="AlphaFoldDB" id="A0A108UDN4"/>
<evidence type="ECO:0000313" key="2">
    <source>
        <dbReference type="EMBL" id="KWS06945.1"/>
    </source>
</evidence>
<gene>
    <name evidence="2" type="ORF">AZ78_4505</name>
</gene>
<organism evidence="2 3">
    <name type="scientific">Lysobacter capsici AZ78</name>
    <dbReference type="NCBI Taxonomy" id="1444315"/>
    <lineage>
        <taxon>Bacteria</taxon>
        <taxon>Pseudomonadati</taxon>
        <taxon>Pseudomonadota</taxon>
        <taxon>Gammaproteobacteria</taxon>
        <taxon>Lysobacterales</taxon>
        <taxon>Lysobacteraceae</taxon>
        <taxon>Lysobacter</taxon>
    </lineage>
</organism>
<keyword evidence="3" id="KW-1185">Reference proteome</keyword>
<feature type="chain" id="PRO_5007131964" evidence="1">
    <location>
        <begin position="24"/>
        <end position="49"/>
    </location>
</feature>
<proteinExistence type="predicted"/>
<sequence>MNRSRSRGTVCAALVGCSGSAPAARTVGFTLKRLLPEQHGYGVRFITIF</sequence>
<evidence type="ECO:0000313" key="3">
    <source>
        <dbReference type="Proteomes" id="UP000023435"/>
    </source>
</evidence>
<reference evidence="2 3" key="1">
    <citation type="journal article" date="2014" name="Genome Announc.">
        <title>Draft Genome Sequence of Lysobacter capsici AZ78, a Bacterium Antagonistic to Plant-Pathogenic Oomycetes.</title>
        <authorList>
            <person name="Puopolo G."/>
            <person name="Sonego P."/>
            <person name="Engelen K."/>
            <person name="Pertot I."/>
        </authorList>
    </citation>
    <scope>NUCLEOTIDE SEQUENCE [LARGE SCALE GENOMIC DNA]</scope>
    <source>
        <strain evidence="2 3">AZ78</strain>
    </source>
</reference>
<accession>A0A108UDN4</accession>
<name>A0A108UDN4_9GAMM</name>
<comment type="caution">
    <text evidence="2">The sequence shown here is derived from an EMBL/GenBank/DDBJ whole genome shotgun (WGS) entry which is preliminary data.</text>
</comment>
<feature type="signal peptide" evidence="1">
    <location>
        <begin position="1"/>
        <end position="23"/>
    </location>
</feature>
<evidence type="ECO:0000256" key="1">
    <source>
        <dbReference type="SAM" id="SignalP"/>
    </source>
</evidence>
<dbReference type="EMBL" id="JAJA02000001">
    <property type="protein sequence ID" value="KWS06945.1"/>
    <property type="molecule type" value="Genomic_DNA"/>
</dbReference>
<dbReference type="Proteomes" id="UP000023435">
    <property type="component" value="Unassembled WGS sequence"/>
</dbReference>